<evidence type="ECO:0000256" key="8">
    <source>
        <dbReference type="ARBA" id="ARBA00023306"/>
    </source>
</evidence>
<dbReference type="GO" id="GO:0061733">
    <property type="term" value="F:protein-lysine-acetyltransferase activity"/>
    <property type="evidence" value="ECO:0007669"/>
    <property type="project" value="TreeGrafter"/>
</dbReference>
<keyword evidence="7" id="KW-0539">Nucleus</keyword>
<evidence type="ECO:0000256" key="10">
    <source>
        <dbReference type="SAM" id="MobiDB-lite"/>
    </source>
</evidence>
<keyword evidence="6" id="KW-0862">Zinc</keyword>
<dbReference type="GO" id="GO:0007064">
    <property type="term" value="P:mitotic sister chromatid cohesion"/>
    <property type="evidence" value="ECO:0007669"/>
    <property type="project" value="TreeGrafter"/>
</dbReference>
<dbReference type="GO" id="GO:0000785">
    <property type="term" value="C:chromatin"/>
    <property type="evidence" value="ECO:0007669"/>
    <property type="project" value="TreeGrafter"/>
</dbReference>
<dbReference type="InterPro" id="IPR016181">
    <property type="entry name" value="Acyl_CoA_acyltransferase"/>
</dbReference>
<proteinExistence type="inferred from homology"/>
<gene>
    <name evidence="13" type="ORF">FGG08_002350</name>
</gene>
<keyword evidence="5" id="KW-0863">Zinc-finger</keyword>
<dbReference type="GO" id="GO:0005634">
    <property type="term" value="C:nucleus"/>
    <property type="evidence" value="ECO:0007669"/>
    <property type="project" value="UniProtKB-SubCell"/>
</dbReference>
<evidence type="ECO:0000313" key="14">
    <source>
        <dbReference type="Proteomes" id="UP000698800"/>
    </source>
</evidence>
<evidence type="ECO:0000259" key="11">
    <source>
        <dbReference type="Pfam" id="PF13878"/>
    </source>
</evidence>
<evidence type="ECO:0000256" key="7">
    <source>
        <dbReference type="ARBA" id="ARBA00023242"/>
    </source>
</evidence>
<dbReference type="EMBL" id="JAGHQL010000035">
    <property type="protein sequence ID" value="KAH0543287.1"/>
    <property type="molecule type" value="Genomic_DNA"/>
</dbReference>
<dbReference type="Proteomes" id="UP000698800">
    <property type="component" value="Unassembled WGS sequence"/>
</dbReference>
<name>A0A9P8I4X8_9PEZI</name>
<evidence type="ECO:0000256" key="3">
    <source>
        <dbReference type="ARBA" id="ARBA00022679"/>
    </source>
</evidence>
<evidence type="ECO:0000256" key="6">
    <source>
        <dbReference type="ARBA" id="ARBA00022833"/>
    </source>
</evidence>
<evidence type="ECO:0000313" key="13">
    <source>
        <dbReference type="EMBL" id="KAH0543287.1"/>
    </source>
</evidence>
<protein>
    <submittedName>
        <fullName evidence="13">Uncharacterized protein</fullName>
    </submittedName>
</protein>
<sequence>MKFAKVNGRGTIKTYSRQSRRVLDDHEPELALKRRKLMTDEESRASSLKGNKHASHSVLPQTKPTVVTLGAPEYETRDNPPSSPARVPSLVFQNHRPIFSFLRRRRPPNGLPNQETIAGGDGILVNITNNANRERPTKKRKRLTQMQIDLGGDTRKTCKICGMEYIPSNVDDVTLHKKFHDMNVGGVDLGKTFVGGNGKVIWESATAKGSEDGGETGLVMVVDRKSSVTDKNRAKKVLEVVRRELSAVAIRDEDLWGQVANGNEKGDRFKVYLYIKGEKCVGLCLAERISKAKRIVARTVSGSKSSSVSVSDVSFAAVLGISRIWTSQSCRRQGIARRLLECTASSFIYGMSVSKTMMAFSQPTESGGELADRWFEGIKDWGVYTEE</sequence>
<feature type="region of interest" description="Disordered" evidence="10">
    <location>
        <begin position="37"/>
        <end position="65"/>
    </location>
</feature>
<feature type="domain" description="N-acetyltransferase ESCO zinc-finger" evidence="11">
    <location>
        <begin position="145"/>
        <end position="182"/>
    </location>
</feature>
<dbReference type="InterPro" id="IPR028005">
    <property type="entry name" value="AcTrfase_ESCO_Znf_dom"/>
</dbReference>
<evidence type="ECO:0000259" key="12">
    <source>
        <dbReference type="Pfam" id="PF13880"/>
    </source>
</evidence>
<evidence type="ECO:0000256" key="9">
    <source>
        <dbReference type="ARBA" id="ARBA00023315"/>
    </source>
</evidence>
<dbReference type="SUPFAM" id="SSF55729">
    <property type="entry name" value="Acyl-CoA N-acyltransferases (Nat)"/>
    <property type="match status" value="1"/>
</dbReference>
<comment type="similarity">
    <text evidence="2">Belongs to the acetyltransferase family. ECO subfamily.</text>
</comment>
<dbReference type="InterPro" id="IPR028009">
    <property type="entry name" value="ESCO_Acetyltransf_dom"/>
</dbReference>
<dbReference type="AlphaFoldDB" id="A0A9P8I4X8"/>
<keyword evidence="4" id="KW-0479">Metal-binding</keyword>
<organism evidence="13 14">
    <name type="scientific">Glutinoglossum americanum</name>
    <dbReference type="NCBI Taxonomy" id="1670608"/>
    <lineage>
        <taxon>Eukaryota</taxon>
        <taxon>Fungi</taxon>
        <taxon>Dikarya</taxon>
        <taxon>Ascomycota</taxon>
        <taxon>Pezizomycotina</taxon>
        <taxon>Geoglossomycetes</taxon>
        <taxon>Geoglossales</taxon>
        <taxon>Geoglossaceae</taxon>
        <taxon>Glutinoglossum</taxon>
    </lineage>
</organism>
<dbReference type="Pfam" id="PF13880">
    <property type="entry name" value="Acetyltransf_13"/>
    <property type="match status" value="1"/>
</dbReference>
<comment type="caution">
    <text evidence="13">The sequence shown here is derived from an EMBL/GenBank/DDBJ whole genome shotgun (WGS) entry which is preliminary data.</text>
</comment>
<accession>A0A9P8I4X8</accession>
<feature type="domain" description="N-acetyltransferase ESCO acetyl-transferase" evidence="12">
    <location>
        <begin position="317"/>
        <end position="384"/>
    </location>
</feature>
<keyword evidence="9" id="KW-0012">Acyltransferase</keyword>
<keyword evidence="8" id="KW-0131">Cell cycle</keyword>
<comment type="subcellular location">
    <subcellularLocation>
        <location evidence="1">Nucleus</location>
    </subcellularLocation>
</comment>
<dbReference type="PANTHER" id="PTHR45884:SF2">
    <property type="entry name" value="N-ACETYLTRANSFERASE ECO"/>
    <property type="match status" value="1"/>
</dbReference>
<evidence type="ECO:0000256" key="1">
    <source>
        <dbReference type="ARBA" id="ARBA00004123"/>
    </source>
</evidence>
<dbReference type="GO" id="GO:0008270">
    <property type="term" value="F:zinc ion binding"/>
    <property type="evidence" value="ECO:0007669"/>
    <property type="project" value="UniProtKB-KW"/>
</dbReference>
<evidence type="ECO:0000256" key="4">
    <source>
        <dbReference type="ARBA" id="ARBA00022723"/>
    </source>
</evidence>
<reference evidence="13" key="1">
    <citation type="submission" date="2021-03" db="EMBL/GenBank/DDBJ databases">
        <title>Comparative genomics and phylogenomic investigation of the class Geoglossomycetes provide insights into ecological specialization and systematics.</title>
        <authorList>
            <person name="Melie T."/>
            <person name="Pirro S."/>
            <person name="Miller A.N."/>
            <person name="Quandt A."/>
        </authorList>
    </citation>
    <scope>NUCLEOTIDE SEQUENCE</scope>
    <source>
        <strain evidence="13">GBOQ0MN5Z8</strain>
    </source>
</reference>
<dbReference type="OrthoDB" id="428854at2759"/>
<dbReference type="Pfam" id="PF13878">
    <property type="entry name" value="zf-C2H2_3"/>
    <property type="match status" value="1"/>
</dbReference>
<dbReference type="PANTHER" id="PTHR45884">
    <property type="entry name" value="N-ACETYLTRANSFERASE ECO"/>
    <property type="match status" value="1"/>
</dbReference>
<evidence type="ECO:0000256" key="5">
    <source>
        <dbReference type="ARBA" id="ARBA00022771"/>
    </source>
</evidence>
<keyword evidence="14" id="KW-1185">Reference proteome</keyword>
<evidence type="ECO:0000256" key="2">
    <source>
        <dbReference type="ARBA" id="ARBA00005816"/>
    </source>
</evidence>
<keyword evidence="3" id="KW-0808">Transferase</keyword>